<dbReference type="Proteomes" id="UP000075243">
    <property type="component" value="Unassembled WGS sequence"/>
</dbReference>
<organism evidence="1 2">
    <name type="scientific">Cajanus cajan</name>
    <name type="common">Pigeon pea</name>
    <name type="synonym">Cajanus indicus</name>
    <dbReference type="NCBI Taxonomy" id="3821"/>
    <lineage>
        <taxon>Eukaryota</taxon>
        <taxon>Viridiplantae</taxon>
        <taxon>Streptophyta</taxon>
        <taxon>Embryophyta</taxon>
        <taxon>Tracheophyta</taxon>
        <taxon>Spermatophyta</taxon>
        <taxon>Magnoliopsida</taxon>
        <taxon>eudicotyledons</taxon>
        <taxon>Gunneridae</taxon>
        <taxon>Pentapetalae</taxon>
        <taxon>rosids</taxon>
        <taxon>fabids</taxon>
        <taxon>Fabales</taxon>
        <taxon>Fabaceae</taxon>
        <taxon>Papilionoideae</taxon>
        <taxon>50 kb inversion clade</taxon>
        <taxon>NPAAA clade</taxon>
        <taxon>indigoferoid/millettioid clade</taxon>
        <taxon>Phaseoleae</taxon>
        <taxon>Cajanus</taxon>
    </lineage>
</organism>
<dbReference type="PANTHER" id="PTHR11439:SF470">
    <property type="entry name" value="CYSTEINE-RICH RLK (RECEPTOR-LIKE PROTEIN KINASE) 8"/>
    <property type="match status" value="1"/>
</dbReference>
<dbReference type="EMBL" id="AGCT01072338">
    <property type="protein sequence ID" value="KYP79190.1"/>
    <property type="molecule type" value="Genomic_DNA"/>
</dbReference>
<evidence type="ECO:0000313" key="1">
    <source>
        <dbReference type="EMBL" id="KYP79190.1"/>
    </source>
</evidence>
<keyword evidence="2" id="KW-1185">Reference proteome</keyword>
<dbReference type="Gramene" id="C.cajan_46389.t">
    <property type="protein sequence ID" value="C.cajan_46389.t.cds1"/>
    <property type="gene ID" value="C.cajan_46389"/>
</dbReference>
<gene>
    <name evidence="1" type="ORF">KK1_048875</name>
</gene>
<dbReference type="PANTHER" id="PTHR11439">
    <property type="entry name" value="GAG-POL-RELATED RETROTRANSPOSON"/>
    <property type="match status" value="1"/>
</dbReference>
<sequence>MLACKPSPFPLEQNHKLALDSGLLYSDRSRYRRLVGRLIYLTITRPEITHSMHVLSQFMQEPKQGH</sequence>
<accession>A0A151UIU1</accession>
<name>A0A151UIU1_CAJCA</name>
<dbReference type="AlphaFoldDB" id="A0A151UIU1"/>
<evidence type="ECO:0008006" key="3">
    <source>
        <dbReference type="Google" id="ProtNLM"/>
    </source>
</evidence>
<comment type="caution">
    <text evidence="1">The sequence shown here is derived from an EMBL/GenBank/DDBJ whole genome shotgun (WGS) entry which is preliminary data.</text>
</comment>
<evidence type="ECO:0000313" key="2">
    <source>
        <dbReference type="Proteomes" id="UP000075243"/>
    </source>
</evidence>
<protein>
    <recommendedName>
        <fullName evidence="3">Retrovirus-related Pol polyprotein from transposon TNT 1-94</fullName>
    </recommendedName>
</protein>
<reference evidence="1" key="1">
    <citation type="journal article" date="2012" name="Nat. Biotechnol.">
        <title>Draft genome sequence of pigeonpea (Cajanus cajan), an orphan legume crop of resource-poor farmers.</title>
        <authorList>
            <person name="Varshney R.K."/>
            <person name="Chen W."/>
            <person name="Li Y."/>
            <person name="Bharti A.K."/>
            <person name="Saxena R.K."/>
            <person name="Schlueter J.A."/>
            <person name="Donoghue M.T."/>
            <person name="Azam S."/>
            <person name="Fan G."/>
            <person name="Whaley A.M."/>
            <person name="Farmer A.D."/>
            <person name="Sheridan J."/>
            <person name="Iwata A."/>
            <person name="Tuteja R."/>
            <person name="Penmetsa R.V."/>
            <person name="Wu W."/>
            <person name="Upadhyaya H.D."/>
            <person name="Yang S.P."/>
            <person name="Shah T."/>
            <person name="Saxena K.B."/>
            <person name="Michael T."/>
            <person name="McCombie W.R."/>
            <person name="Yang B."/>
            <person name="Zhang G."/>
            <person name="Yang H."/>
            <person name="Wang J."/>
            <person name="Spillane C."/>
            <person name="Cook D.R."/>
            <person name="May G.D."/>
            <person name="Xu X."/>
            <person name="Jackson S.A."/>
        </authorList>
    </citation>
    <scope>NUCLEOTIDE SEQUENCE [LARGE SCALE GENOMIC DNA]</scope>
</reference>
<proteinExistence type="predicted"/>